<evidence type="ECO:0000256" key="2">
    <source>
        <dbReference type="ARBA" id="ARBA00022525"/>
    </source>
</evidence>
<dbReference type="Pfam" id="PF24517">
    <property type="entry name" value="CBM96"/>
    <property type="match status" value="1"/>
</dbReference>
<reference evidence="6" key="1">
    <citation type="journal article" date="2021" name="PeerJ">
        <title>Extensive microbial diversity within the chicken gut microbiome revealed by metagenomics and culture.</title>
        <authorList>
            <person name="Gilroy R."/>
            <person name="Ravi A."/>
            <person name="Getino M."/>
            <person name="Pursley I."/>
            <person name="Horton D.L."/>
            <person name="Alikhan N.F."/>
            <person name="Baker D."/>
            <person name="Gharbi K."/>
            <person name="Hall N."/>
            <person name="Watson M."/>
            <person name="Adriaenssens E.M."/>
            <person name="Foster-Nyarko E."/>
            <person name="Jarju S."/>
            <person name="Secka A."/>
            <person name="Antonio M."/>
            <person name="Oren A."/>
            <person name="Chaudhuri R.R."/>
            <person name="La Ragione R."/>
            <person name="Hildebrand F."/>
            <person name="Pallen M.J."/>
        </authorList>
    </citation>
    <scope>NUCLEOTIDE SEQUENCE</scope>
    <source>
        <strain evidence="6">CHK121-7720</strain>
    </source>
</reference>
<keyword evidence="2" id="KW-0964">Secreted</keyword>
<gene>
    <name evidence="6" type="ORF">K8U91_04970</name>
</gene>
<feature type="chain" id="PRO_5037716010" evidence="4">
    <location>
        <begin position="19"/>
        <end position="593"/>
    </location>
</feature>
<comment type="caution">
    <text evidence="6">The sequence shown here is derived from an EMBL/GenBank/DDBJ whole genome shotgun (WGS) entry which is preliminary data.</text>
</comment>
<reference evidence="6" key="2">
    <citation type="submission" date="2021-09" db="EMBL/GenBank/DDBJ databases">
        <authorList>
            <person name="Gilroy R."/>
        </authorList>
    </citation>
    <scope>NUCLEOTIDE SEQUENCE</scope>
    <source>
        <strain evidence="6">CHK121-7720</strain>
    </source>
</reference>
<protein>
    <submittedName>
        <fullName evidence="6">DUF5040 domain-containing protein</fullName>
    </submittedName>
</protein>
<evidence type="ECO:0000256" key="3">
    <source>
        <dbReference type="ARBA" id="ARBA00022729"/>
    </source>
</evidence>
<evidence type="ECO:0000256" key="4">
    <source>
        <dbReference type="SAM" id="SignalP"/>
    </source>
</evidence>
<sequence>MNIRKSILAGLVSLMAFAGEAQSYDHHFLLAGASFAVPENGWFELVCEAFNAEPLNKAVSGDAIKHTASDMYYDRFYTTEELDRVDAFIIMHVHNQDVASTNGIKENYEDYTYDEIQQYNTAYDYVIKRYKADCYNLKFNPESRYYQTENGKPATIILCTHWHDSRISYNQAIRTLAERWQLPLIKLDDNIGFTRKVLDEDGRQPSLKYAADTEKIYDITFGWHPLRGKEQYIQQKIAQIAMEELSNLFTPVPASATIEENSRAIAPGEPAYFTCRFTGIAPWNLTYTVNGEEIQLNDITENPTIIEVTPAADKTTVVPVAVSNSTTENGTVSGEAEIFTCQQAIAPTFDTYVHQANKTTAYTDADHLEIKGNTDTHTRESFLSFPTAGISPDAERIVLRAYYYDCVYPSWPRKETHPVEIAGNTQTYTTMTWDTKPTDFTPIGKSLVLGNDLNSYVDWDVTDWVKSQVAAGESTLTFRLSMGETDATGLLYLYSMESDDTRKPQLLVSSQASSGIEATESQLHIYTRPAEKSIVVKGLDGSCRITCYTLCGQPVFSRQIEGDGSLELPDMTPGVYLLNLHNETLHYTCKIIL</sequence>
<dbReference type="Gene3D" id="3.40.50.1110">
    <property type="entry name" value="SGNH hydrolase"/>
    <property type="match status" value="1"/>
</dbReference>
<dbReference type="InterPro" id="IPR036514">
    <property type="entry name" value="SGNH_hydro_sf"/>
</dbReference>
<dbReference type="InterPro" id="IPR055372">
    <property type="entry name" value="CBM96"/>
</dbReference>
<dbReference type="InterPro" id="IPR032221">
    <property type="entry name" value="DUF5040"/>
</dbReference>
<dbReference type="SUPFAM" id="SSF52266">
    <property type="entry name" value="SGNH hydrolase"/>
    <property type="match status" value="1"/>
</dbReference>
<dbReference type="AlphaFoldDB" id="A0A921MQR7"/>
<dbReference type="EMBL" id="DYUD01000015">
    <property type="protein sequence ID" value="HJG88814.1"/>
    <property type="molecule type" value="Genomic_DNA"/>
</dbReference>
<keyword evidence="3 4" id="KW-0732">Signal</keyword>
<evidence type="ECO:0000313" key="6">
    <source>
        <dbReference type="EMBL" id="HJG88814.1"/>
    </source>
</evidence>
<dbReference type="NCBIfam" id="NF033679">
    <property type="entry name" value="DNRLRE_dom"/>
    <property type="match status" value="1"/>
</dbReference>
<accession>A0A921MQR7</accession>
<dbReference type="Proteomes" id="UP000757103">
    <property type="component" value="Unassembled WGS sequence"/>
</dbReference>
<feature type="signal peptide" evidence="4">
    <location>
        <begin position="1"/>
        <end position="18"/>
    </location>
</feature>
<evidence type="ECO:0000259" key="5">
    <source>
        <dbReference type="Pfam" id="PF24517"/>
    </source>
</evidence>
<feature type="domain" description="Carbohydrate-binding module family 96" evidence="5">
    <location>
        <begin position="344"/>
        <end position="509"/>
    </location>
</feature>
<dbReference type="Pfam" id="PF16443">
    <property type="entry name" value="DUF5040"/>
    <property type="match status" value="1"/>
</dbReference>
<dbReference type="GO" id="GO:0016788">
    <property type="term" value="F:hydrolase activity, acting on ester bonds"/>
    <property type="evidence" value="ECO:0007669"/>
    <property type="project" value="UniProtKB-ARBA"/>
</dbReference>
<proteinExistence type="predicted"/>
<evidence type="ECO:0000313" key="7">
    <source>
        <dbReference type="Proteomes" id="UP000757103"/>
    </source>
</evidence>
<dbReference type="GO" id="GO:0005576">
    <property type="term" value="C:extracellular region"/>
    <property type="evidence" value="ECO:0007669"/>
    <property type="project" value="UniProtKB-SubCell"/>
</dbReference>
<comment type="subcellular location">
    <subcellularLocation>
        <location evidence="1">Secreted</location>
    </subcellularLocation>
</comment>
<evidence type="ECO:0000256" key="1">
    <source>
        <dbReference type="ARBA" id="ARBA00004613"/>
    </source>
</evidence>
<name>A0A921MQR7_9BACT</name>
<organism evidence="6 7">
    <name type="scientific">Barnesiella viscericola</name>
    <dbReference type="NCBI Taxonomy" id="397865"/>
    <lineage>
        <taxon>Bacteria</taxon>
        <taxon>Pseudomonadati</taxon>
        <taxon>Bacteroidota</taxon>
        <taxon>Bacteroidia</taxon>
        <taxon>Bacteroidales</taxon>
        <taxon>Barnesiellaceae</taxon>
        <taxon>Barnesiella</taxon>
    </lineage>
</organism>
<dbReference type="RefSeq" id="WP_273305850.1">
    <property type="nucleotide sequence ID" value="NZ_DYUD01000015.1"/>
</dbReference>